<feature type="domain" description="ABC transporter" evidence="4">
    <location>
        <begin position="345"/>
        <end position="558"/>
    </location>
</feature>
<evidence type="ECO:0000313" key="6">
    <source>
        <dbReference type="Proteomes" id="UP000234748"/>
    </source>
</evidence>
<evidence type="ECO:0000256" key="3">
    <source>
        <dbReference type="SAM" id="Coils"/>
    </source>
</evidence>
<dbReference type="AlphaFoldDB" id="A0A2N5M458"/>
<feature type="coiled-coil region" evidence="3">
    <location>
        <begin position="246"/>
        <end position="273"/>
    </location>
</feature>
<evidence type="ECO:0000256" key="1">
    <source>
        <dbReference type="ARBA" id="ARBA00022741"/>
    </source>
</evidence>
<dbReference type="GO" id="GO:0005524">
    <property type="term" value="F:ATP binding"/>
    <property type="evidence" value="ECO:0007669"/>
    <property type="project" value="UniProtKB-KW"/>
</dbReference>
<dbReference type="OrthoDB" id="9760950at2"/>
<proteinExistence type="predicted"/>
<dbReference type="InterPro" id="IPR051309">
    <property type="entry name" value="ABCF_ATPase"/>
</dbReference>
<reference evidence="5 6" key="1">
    <citation type="submission" date="2017-11" db="EMBL/GenBank/DDBJ databases">
        <title>Comparitive Functional Genomics of Dry Heat Resistant strains isolated from the Viking Spacecraft.</title>
        <authorList>
            <person name="Seuylemezian A."/>
            <person name="Cooper K."/>
            <person name="Vaishampayan P."/>
        </authorList>
    </citation>
    <scope>NUCLEOTIDE SEQUENCE [LARGE SCALE GENOMIC DNA]</scope>
    <source>
        <strain evidence="5 6">V1-29</strain>
    </source>
</reference>
<dbReference type="SMART" id="SM00382">
    <property type="entry name" value="AAA"/>
    <property type="match status" value="2"/>
</dbReference>
<dbReference type="Pfam" id="PF12848">
    <property type="entry name" value="ABC_tran_Xtn"/>
    <property type="match status" value="1"/>
</dbReference>
<keyword evidence="6" id="KW-1185">Reference proteome</keyword>
<dbReference type="InterPro" id="IPR027417">
    <property type="entry name" value="P-loop_NTPase"/>
</dbReference>
<feature type="coiled-coil region" evidence="3">
    <location>
        <begin position="299"/>
        <end position="329"/>
    </location>
</feature>
<name>A0A2N5M458_9BACI</name>
<dbReference type="SUPFAM" id="SSF52540">
    <property type="entry name" value="P-loop containing nucleoside triphosphate hydrolases"/>
    <property type="match status" value="2"/>
</dbReference>
<dbReference type="PROSITE" id="PS50893">
    <property type="entry name" value="ABC_TRANSPORTER_2"/>
    <property type="match status" value="2"/>
</dbReference>
<organism evidence="5 6">
    <name type="scientific">Peribacillus deserti</name>
    <dbReference type="NCBI Taxonomy" id="673318"/>
    <lineage>
        <taxon>Bacteria</taxon>
        <taxon>Bacillati</taxon>
        <taxon>Bacillota</taxon>
        <taxon>Bacilli</taxon>
        <taxon>Bacillales</taxon>
        <taxon>Bacillaceae</taxon>
        <taxon>Peribacillus</taxon>
    </lineage>
</organism>
<dbReference type="PANTHER" id="PTHR42855:SF2">
    <property type="entry name" value="DRUG RESISTANCE ABC TRANSPORTER,ATP-BINDING PROTEIN"/>
    <property type="match status" value="1"/>
</dbReference>
<dbReference type="FunFam" id="3.40.50.300:FF:000011">
    <property type="entry name" value="Putative ABC transporter ATP-binding component"/>
    <property type="match status" value="1"/>
</dbReference>
<protein>
    <submittedName>
        <fullName evidence="5">ABC transporter ATP-binding protein</fullName>
    </submittedName>
</protein>
<dbReference type="Pfam" id="PF00005">
    <property type="entry name" value="ABC_tran"/>
    <property type="match status" value="2"/>
</dbReference>
<keyword evidence="1" id="KW-0547">Nucleotide-binding</keyword>
<evidence type="ECO:0000256" key="2">
    <source>
        <dbReference type="ARBA" id="ARBA00022840"/>
    </source>
</evidence>
<dbReference type="GO" id="GO:0016887">
    <property type="term" value="F:ATP hydrolysis activity"/>
    <property type="evidence" value="ECO:0007669"/>
    <property type="project" value="InterPro"/>
</dbReference>
<gene>
    <name evidence="5" type="ORF">CUU66_14970</name>
</gene>
<dbReference type="Gene3D" id="3.40.50.300">
    <property type="entry name" value="P-loop containing nucleotide triphosphate hydrolases"/>
    <property type="match status" value="2"/>
</dbReference>
<dbReference type="InterPro" id="IPR003593">
    <property type="entry name" value="AAA+_ATPase"/>
</dbReference>
<dbReference type="Proteomes" id="UP000234748">
    <property type="component" value="Unassembled WGS sequence"/>
</dbReference>
<evidence type="ECO:0000259" key="4">
    <source>
        <dbReference type="PROSITE" id="PS50893"/>
    </source>
</evidence>
<dbReference type="NCBIfam" id="NF000355">
    <property type="entry name" value="ribo_prot_ABC_F"/>
    <property type="match status" value="1"/>
</dbReference>
<keyword evidence="3" id="KW-0175">Coiled coil</keyword>
<dbReference type="RefSeq" id="WP_101643558.1">
    <property type="nucleotide sequence ID" value="NZ_PGUY01000046.1"/>
</dbReference>
<sequence length="598" mass="68603">MRLLKAENLTVDINGLNIVQGGSLEIVQGEKVALLGRNGVGKTTFLRVLTGNLPHSKGSLSYGIDKSDIGWMMEEEVQQEQTALAFIQQGNAACDHLKSKLAEYNALWDLKGNDERFIDEYNTLLQDYADHGGYEWEAAVERILKEMKIGEALWNNPYSSLSGGQKTRLKLARLLIRQPKLLVLDEPTNHLDVESVEWLAAWLRGYRGTVLFISHEREFIDKVATVTYELTEKGTKRYPGGYSVYKKLKEEEIQAAKALYDKQQQERKKLLEVIQTYKQWYQKGSNAASVRDPYAQKQAGRHAVQIKSKEKALEKLENQRTEKPRETKEIRASFDIGEFDSKRMIALKDISFSYSHTSPFFIDISFHIQRGERIAVTGRNGSGKTTLLRLLTGQLPPDKGSLKKNPQTKIGYFMQELEGLKLENTILDEILSLKNITQEEARTILACFLFRREEVFKKVKDLSMGEKCRVAFVKLYFSEANLLVLDEPTNYLDISAREQIEEALLSYHGSVVIVSHDPYLLRSVANRVLYLNNGTIEDFQGTYEEWENYKKRTVDQQNLLNEQLVLELKLTDLLNQEESDMVQIRMIQNEINAIKKQL</sequence>
<evidence type="ECO:0000313" key="5">
    <source>
        <dbReference type="EMBL" id="PLT29115.1"/>
    </source>
</evidence>
<accession>A0A2N5M458</accession>
<comment type="caution">
    <text evidence="5">The sequence shown here is derived from an EMBL/GenBank/DDBJ whole genome shotgun (WGS) entry which is preliminary data.</text>
</comment>
<feature type="domain" description="ABC transporter" evidence="4">
    <location>
        <begin position="4"/>
        <end position="257"/>
    </location>
</feature>
<dbReference type="CDD" id="cd03221">
    <property type="entry name" value="ABCF_EF-3"/>
    <property type="match status" value="2"/>
</dbReference>
<dbReference type="InterPro" id="IPR003439">
    <property type="entry name" value="ABC_transporter-like_ATP-bd"/>
</dbReference>
<dbReference type="InterPro" id="IPR017871">
    <property type="entry name" value="ABC_transporter-like_CS"/>
</dbReference>
<keyword evidence="2 5" id="KW-0067">ATP-binding</keyword>
<dbReference type="EMBL" id="PGUY01000046">
    <property type="protein sequence ID" value="PLT29115.1"/>
    <property type="molecule type" value="Genomic_DNA"/>
</dbReference>
<dbReference type="InterPro" id="IPR032781">
    <property type="entry name" value="ABC_tran_Xtn"/>
</dbReference>
<dbReference type="PANTHER" id="PTHR42855">
    <property type="entry name" value="ABC TRANSPORTER ATP-BINDING SUBUNIT"/>
    <property type="match status" value="1"/>
</dbReference>
<dbReference type="PROSITE" id="PS00211">
    <property type="entry name" value="ABC_TRANSPORTER_1"/>
    <property type="match status" value="1"/>
</dbReference>